<dbReference type="GO" id="GO:0043235">
    <property type="term" value="C:receptor complex"/>
    <property type="evidence" value="ECO:0007669"/>
    <property type="project" value="TreeGrafter"/>
</dbReference>
<dbReference type="PRINTS" id="PR00109">
    <property type="entry name" value="TYRKINASE"/>
</dbReference>
<dbReference type="InterPro" id="IPR001245">
    <property type="entry name" value="Ser-Thr/Tyr_kinase_cat_dom"/>
</dbReference>
<organism evidence="8 9">
    <name type="scientific">Fasciolopsis buskii</name>
    <dbReference type="NCBI Taxonomy" id="27845"/>
    <lineage>
        <taxon>Eukaryota</taxon>
        <taxon>Metazoa</taxon>
        <taxon>Spiralia</taxon>
        <taxon>Lophotrochozoa</taxon>
        <taxon>Platyhelminthes</taxon>
        <taxon>Trematoda</taxon>
        <taxon>Digenea</taxon>
        <taxon>Plagiorchiida</taxon>
        <taxon>Echinostomata</taxon>
        <taxon>Echinostomatoidea</taxon>
        <taxon>Fasciolidae</taxon>
        <taxon>Fasciolopsis</taxon>
    </lineage>
</organism>
<dbReference type="GO" id="GO:0005886">
    <property type="term" value="C:plasma membrane"/>
    <property type="evidence" value="ECO:0007669"/>
    <property type="project" value="TreeGrafter"/>
</dbReference>
<dbReference type="GO" id="GO:0004714">
    <property type="term" value="F:transmembrane receptor protein tyrosine kinase activity"/>
    <property type="evidence" value="ECO:0007669"/>
    <property type="project" value="TreeGrafter"/>
</dbReference>
<dbReference type="PROSITE" id="PS50011">
    <property type="entry name" value="PROTEIN_KINASE_DOM"/>
    <property type="match status" value="1"/>
</dbReference>
<evidence type="ECO:0000256" key="5">
    <source>
        <dbReference type="ARBA" id="ARBA00022840"/>
    </source>
</evidence>
<dbReference type="SMART" id="SM00219">
    <property type="entry name" value="TyrKc"/>
    <property type="match status" value="1"/>
</dbReference>
<feature type="domain" description="Protein kinase" evidence="7">
    <location>
        <begin position="196"/>
        <end position="604"/>
    </location>
</feature>
<evidence type="ECO:0000256" key="6">
    <source>
        <dbReference type="ARBA" id="ARBA00023137"/>
    </source>
</evidence>
<dbReference type="OrthoDB" id="5984265at2759"/>
<evidence type="ECO:0000256" key="4">
    <source>
        <dbReference type="ARBA" id="ARBA00022777"/>
    </source>
</evidence>
<reference evidence="8" key="1">
    <citation type="submission" date="2019-05" db="EMBL/GenBank/DDBJ databases">
        <title>Annotation for the trematode Fasciolopsis buski.</title>
        <authorList>
            <person name="Choi Y.-J."/>
        </authorList>
    </citation>
    <scope>NUCLEOTIDE SEQUENCE</scope>
    <source>
        <strain evidence="8">HT</strain>
        <tissue evidence="8">Whole worm</tissue>
    </source>
</reference>
<name>A0A8E0RZN8_9TREM</name>
<keyword evidence="9" id="KW-1185">Reference proteome</keyword>
<dbReference type="CDD" id="cd00192">
    <property type="entry name" value="PTKc"/>
    <property type="match status" value="1"/>
</dbReference>
<keyword evidence="2" id="KW-0808">Transferase</keyword>
<gene>
    <name evidence="8" type="ORF">FBUS_00969</name>
</gene>
<dbReference type="InterPro" id="IPR000719">
    <property type="entry name" value="Prot_kinase_dom"/>
</dbReference>
<dbReference type="FunFam" id="1.10.510.10:FF:000554">
    <property type="entry name" value="Predicted protein"/>
    <property type="match status" value="1"/>
</dbReference>
<dbReference type="GO" id="GO:0005524">
    <property type="term" value="F:ATP binding"/>
    <property type="evidence" value="ECO:0007669"/>
    <property type="project" value="UniProtKB-KW"/>
</dbReference>
<dbReference type="InterPro" id="IPR050122">
    <property type="entry name" value="RTK"/>
</dbReference>
<dbReference type="InterPro" id="IPR011009">
    <property type="entry name" value="Kinase-like_dom_sf"/>
</dbReference>
<evidence type="ECO:0000259" key="7">
    <source>
        <dbReference type="PROSITE" id="PS50011"/>
    </source>
</evidence>
<keyword evidence="3" id="KW-0547">Nucleotide-binding</keyword>
<dbReference type="Pfam" id="PF07714">
    <property type="entry name" value="PK_Tyr_Ser-Thr"/>
    <property type="match status" value="1"/>
</dbReference>
<dbReference type="InterPro" id="IPR008266">
    <property type="entry name" value="Tyr_kinase_AS"/>
</dbReference>
<keyword evidence="1" id="KW-0597">Phosphoprotein</keyword>
<keyword evidence="6" id="KW-0829">Tyrosine-protein kinase</keyword>
<keyword evidence="5" id="KW-0067">ATP-binding</keyword>
<dbReference type="Proteomes" id="UP000728185">
    <property type="component" value="Unassembled WGS sequence"/>
</dbReference>
<proteinExistence type="predicted"/>
<keyword evidence="8" id="KW-0675">Receptor</keyword>
<protein>
    <submittedName>
        <fullName evidence="8">Fibroblast growth factor receptor</fullName>
    </submittedName>
</protein>
<evidence type="ECO:0000256" key="2">
    <source>
        <dbReference type="ARBA" id="ARBA00022679"/>
    </source>
</evidence>
<evidence type="ECO:0000313" key="8">
    <source>
        <dbReference type="EMBL" id="KAA0192216.1"/>
    </source>
</evidence>
<dbReference type="EMBL" id="LUCM01005822">
    <property type="protein sequence ID" value="KAA0192216.1"/>
    <property type="molecule type" value="Genomic_DNA"/>
</dbReference>
<evidence type="ECO:0000256" key="3">
    <source>
        <dbReference type="ARBA" id="ARBA00022741"/>
    </source>
</evidence>
<comment type="caution">
    <text evidence="8">The sequence shown here is derived from an EMBL/GenBank/DDBJ whole genome shotgun (WGS) entry which is preliminary data.</text>
</comment>
<dbReference type="PANTHER" id="PTHR24416:SF611">
    <property type="entry name" value="TYROSINE-PROTEIN KINASE TRANSMEMBRANE RECEPTOR ROR"/>
    <property type="match status" value="1"/>
</dbReference>
<evidence type="ECO:0000256" key="1">
    <source>
        <dbReference type="ARBA" id="ARBA00022553"/>
    </source>
</evidence>
<dbReference type="GO" id="GO:0007169">
    <property type="term" value="P:cell surface receptor protein tyrosine kinase signaling pathway"/>
    <property type="evidence" value="ECO:0007669"/>
    <property type="project" value="TreeGrafter"/>
</dbReference>
<dbReference type="PANTHER" id="PTHR24416">
    <property type="entry name" value="TYROSINE-PROTEIN KINASE RECEPTOR"/>
    <property type="match status" value="1"/>
</dbReference>
<dbReference type="SUPFAM" id="SSF56112">
    <property type="entry name" value="Protein kinase-like (PK-like)"/>
    <property type="match status" value="1"/>
</dbReference>
<accession>A0A8E0RZN8</accession>
<keyword evidence="4" id="KW-0418">Kinase</keyword>
<dbReference type="PROSITE" id="PS00109">
    <property type="entry name" value="PROTEIN_KINASE_TYR"/>
    <property type="match status" value="1"/>
</dbReference>
<dbReference type="InterPro" id="IPR020635">
    <property type="entry name" value="Tyr_kinase_cat_dom"/>
</dbReference>
<dbReference type="AlphaFoldDB" id="A0A8E0RZN8"/>
<evidence type="ECO:0000313" key="9">
    <source>
        <dbReference type="Proteomes" id="UP000728185"/>
    </source>
</evidence>
<sequence length="609" mass="69315">MVVAQNNFLSFFSTEKAKSRFLTLHVDSVCQSGENWNTYEASKSLLMSSSESGFPDSPVIRTGSEEHKSRLVSMVNCSSNVTDPDCFQPEQVDLWCFHKSPAFICDKVLSCSLDHYLFSAIQYLHCTTLNSTASYENLACCRHEHFVIQDKRYATSLPSLQGTDFLFKQTLYRHVNEELSWGRLINGVWEIHPRCLRISRLLGCGAHGRVLRAQLRLPPNSSDLCMPLRRHIFRVINQTVQFRETRFTDKNVVPVAVKEVFFSGSQANDCSSISSEISTVYGIQKPPKSCTDQASSCCVYAELAPMDPSTSVTMLNPDLSNPSNTTVGVCSRIKDQFTFIHQPDQNQSSTAICCSRLIRVNQEISRDRHLKKARYKAITNPLFETELIVMKAAGIHPYVVALVGRCMFPGIGPLLVIEYCPRGNLRSYLQSLRKNLTQNQAETPQFQKQLLTFVYQIAEGMKYLASRNIIHRDLAARNVLLTANWTCKISDFGLSRQLDPNTEYYLRDRGALPLRWLAPEVLDIKKFSQKSDVWSYGVLIWEIYTLGGTPYTQFTIEQVRNLIQHGYRMSRPPLCPNRIGLMMQETWSSVPEDRPDFVQIVTFLKTIVQ</sequence>
<dbReference type="Gene3D" id="1.10.510.10">
    <property type="entry name" value="Transferase(Phosphotransferase) domain 1"/>
    <property type="match status" value="1"/>
</dbReference>